<dbReference type="CDD" id="cd00757">
    <property type="entry name" value="ThiF_MoeB_HesA_family"/>
    <property type="match status" value="1"/>
</dbReference>
<evidence type="ECO:0000313" key="3">
    <source>
        <dbReference type="EMBL" id="ORC34090.1"/>
    </source>
</evidence>
<evidence type="ECO:0000256" key="1">
    <source>
        <dbReference type="ARBA" id="ARBA00009919"/>
    </source>
</evidence>
<gene>
    <name evidence="3" type="ORF">B4O97_13480</name>
</gene>
<dbReference type="GO" id="GO:0008641">
    <property type="term" value="F:ubiquitin-like modifier activating enzyme activity"/>
    <property type="evidence" value="ECO:0007669"/>
    <property type="project" value="InterPro"/>
</dbReference>
<dbReference type="OrthoDB" id="9804286at2"/>
<dbReference type="RefSeq" id="WP_083051584.1">
    <property type="nucleotide sequence ID" value="NZ_MWQY01000015.1"/>
</dbReference>
<accession>A0A1Y1RVN8</accession>
<sequence length="258" mass="27838">MGEHYYQGNISKERYDRQLSIPGWGSEAQRRIAASRVGIAGAGGLGSPAALYLAAAGVGALVICDSHTVDISNLNRQILYSSADVGMEKTGLAQERLRGLNPEVEVERFQGRLKDENIDGIFADCDLILDCLDNLESRQMLNRYCWRTGKPLLHAGIREFYGELLLVDPPDTPCLACFLPESEKKKEGPPPVSGPVAGVLGSMQAVEALKFLGKIAPTGSMGRLLLVDLVSMSMDSVPISRRHGCPVCSPDSHINTGD</sequence>
<name>A0A1Y1RVN8_9SPIO</name>
<dbReference type="Gene3D" id="3.40.50.720">
    <property type="entry name" value="NAD(P)-binding Rossmann-like Domain"/>
    <property type="match status" value="1"/>
</dbReference>
<dbReference type="PANTHER" id="PTHR10953:SF102">
    <property type="entry name" value="ADENYLYLTRANSFERASE AND SULFURTRANSFERASE MOCS3"/>
    <property type="match status" value="1"/>
</dbReference>
<dbReference type="Proteomes" id="UP000192343">
    <property type="component" value="Unassembled WGS sequence"/>
</dbReference>
<dbReference type="GO" id="GO:0004792">
    <property type="term" value="F:thiosulfate-cyanide sulfurtransferase activity"/>
    <property type="evidence" value="ECO:0007669"/>
    <property type="project" value="TreeGrafter"/>
</dbReference>
<dbReference type="AlphaFoldDB" id="A0A1Y1RVN8"/>
<dbReference type="FunFam" id="3.40.50.720:FF:000080">
    <property type="entry name" value="Thiazole biosynthesis adenylyltransferase ThiF"/>
    <property type="match status" value="1"/>
</dbReference>
<dbReference type="InterPro" id="IPR035985">
    <property type="entry name" value="Ubiquitin-activating_enz"/>
</dbReference>
<dbReference type="Pfam" id="PF00899">
    <property type="entry name" value="ThiF"/>
    <property type="match status" value="1"/>
</dbReference>
<dbReference type="GO" id="GO:0016779">
    <property type="term" value="F:nucleotidyltransferase activity"/>
    <property type="evidence" value="ECO:0007669"/>
    <property type="project" value="TreeGrafter"/>
</dbReference>
<reference evidence="3 4" key="1">
    <citation type="submission" date="2017-03" db="EMBL/GenBank/DDBJ databases">
        <title>Draft Genome sequence of Marispirochaeta sp. strain JC444.</title>
        <authorList>
            <person name="Shivani Y."/>
            <person name="Subhash Y."/>
            <person name="Sasikala C."/>
            <person name="Ramana C."/>
        </authorList>
    </citation>
    <scope>NUCLEOTIDE SEQUENCE [LARGE SCALE GENOMIC DNA]</scope>
    <source>
        <strain evidence="3 4">JC444</strain>
    </source>
</reference>
<keyword evidence="4" id="KW-1185">Reference proteome</keyword>
<dbReference type="InterPro" id="IPR000594">
    <property type="entry name" value="ThiF_NAD_FAD-bd"/>
</dbReference>
<organism evidence="3 4">
    <name type="scientific">Marispirochaeta aestuarii</name>
    <dbReference type="NCBI Taxonomy" id="1963862"/>
    <lineage>
        <taxon>Bacteria</taxon>
        <taxon>Pseudomonadati</taxon>
        <taxon>Spirochaetota</taxon>
        <taxon>Spirochaetia</taxon>
        <taxon>Spirochaetales</taxon>
        <taxon>Spirochaetaceae</taxon>
        <taxon>Marispirochaeta</taxon>
    </lineage>
</organism>
<dbReference type="SUPFAM" id="SSF69572">
    <property type="entry name" value="Activating enzymes of the ubiquitin-like proteins"/>
    <property type="match status" value="1"/>
</dbReference>
<dbReference type="GO" id="GO:0005737">
    <property type="term" value="C:cytoplasm"/>
    <property type="evidence" value="ECO:0007669"/>
    <property type="project" value="TreeGrafter"/>
</dbReference>
<feature type="domain" description="THIF-type NAD/FAD binding fold" evidence="2">
    <location>
        <begin position="15"/>
        <end position="247"/>
    </location>
</feature>
<dbReference type="STRING" id="1963862.B4O97_13480"/>
<evidence type="ECO:0000313" key="4">
    <source>
        <dbReference type="Proteomes" id="UP000192343"/>
    </source>
</evidence>
<evidence type="ECO:0000259" key="2">
    <source>
        <dbReference type="Pfam" id="PF00899"/>
    </source>
</evidence>
<dbReference type="PANTHER" id="PTHR10953">
    <property type="entry name" value="UBIQUITIN-ACTIVATING ENZYME E1"/>
    <property type="match status" value="1"/>
</dbReference>
<proteinExistence type="inferred from homology"/>
<comment type="caution">
    <text evidence="3">The sequence shown here is derived from an EMBL/GenBank/DDBJ whole genome shotgun (WGS) entry which is preliminary data.</text>
</comment>
<dbReference type="EMBL" id="MWQY01000015">
    <property type="protein sequence ID" value="ORC34090.1"/>
    <property type="molecule type" value="Genomic_DNA"/>
</dbReference>
<protein>
    <recommendedName>
        <fullName evidence="2">THIF-type NAD/FAD binding fold domain-containing protein</fullName>
    </recommendedName>
</protein>
<comment type="similarity">
    <text evidence="1">Belongs to the HesA/MoeB/ThiF family.</text>
</comment>
<dbReference type="InterPro" id="IPR045886">
    <property type="entry name" value="ThiF/MoeB/HesA"/>
</dbReference>